<protein>
    <submittedName>
        <fullName evidence="3">IS110 family transposase</fullName>
    </submittedName>
</protein>
<evidence type="ECO:0000313" key="4">
    <source>
        <dbReference type="Proteomes" id="UP000484255"/>
    </source>
</evidence>
<sequence length="110" mass="11921">MPKQDSSGGKARLGRITKAGDAYLRMLLIQGAKSVLMHAAARTDHTSRWVHALRERVGWQKALVALAHKNARILWALLTSGELYRAEHVSTPPHASESLQATSMPATAAA</sequence>
<evidence type="ECO:0000313" key="3">
    <source>
        <dbReference type="EMBL" id="NDY94055.1"/>
    </source>
</evidence>
<accession>A0A7C9PK49</accession>
<comment type="caution">
    <text evidence="3">The sequence shown here is derived from an EMBL/GenBank/DDBJ whole genome shotgun (WGS) entry which is preliminary data.</text>
</comment>
<dbReference type="Proteomes" id="UP000484255">
    <property type="component" value="Unassembled WGS sequence"/>
</dbReference>
<dbReference type="PANTHER" id="PTHR33055">
    <property type="entry name" value="TRANSPOSASE FOR INSERTION SEQUENCE ELEMENT IS1111A"/>
    <property type="match status" value="1"/>
</dbReference>
<dbReference type="GO" id="GO:0006313">
    <property type="term" value="P:DNA transposition"/>
    <property type="evidence" value="ECO:0007669"/>
    <property type="project" value="InterPro"/>
</dbReference>
<dbReference type="Pfam" id="PF02371">
    <property type="entry name" value="Transposase_20"/>
    <property type="match status" value="1"/>
</dbReference>
<proteinExistence type="predicted"/>
<organism evidence="3 4">
    <name type="scientific">Ideonella livida</name>
    <dbReference type="NCBI Taxonomy" id="2707176"/>
    <lineage>
        <taxon>Bacteria</taxon>
        <taxon>Pseudomonadati</taxon>
        <taxon>Pseudomonadota</taxon>
        <taxon>Betaproteobacteria</taxon>
        <taxon>Burkholderiales</taxon>
        <taxon>Sphaerotilaceae</taxon>
        <taxon>Ideonella</taxon>
    </lineage>
</organism>
<dbReference type="GO" id="GO:0003677">
    <property type="term" value="F:DNA binding"/>
    <property type="evidence" value="ECO:0007669"/>
    <property type="project" value="InterPro"/>
</dbReference>
<feature type="region of interest" description="Disordered" evidence="1">
    <location>
        <begin position="89"/>
        <end position="110"/>
    </location>
</feature>
<gene>
    <name evidence="3" type="ORF">G3A44_22950</name>
</gene>
<dbReference type="EMBL" id="JAAGOH010000066">
    <property type="protein sequence ID" value="NDY94055.1"/>
    <property type="molecule type" value="Genomic_DNA"/>
</dbReference>
<keyword evidence="4" id="KW-1185">Reference proteome</keyword>
<name>A0A7C9PK49_9BURK</name>
<evidence type="ECO:0000259" key="2">
    <source>
        <dbReference type="Pfam" id="PF02371"/>
    </source>
</evidence>
<evidence type="ECO:0000256" key="1">
    <source>
        <dbReference type="SAM" id="MobiDB-lite"/>
    </source>
</evidence>
<dbReference type="PANTHER" id="PTHR33055:SF3">
    <property type="entry name" value="PUTATIVE TRANSPOSASE FOR IS117-RELATED"/>
    <property type="match status" value="1"/>
</dbReference>
<dbReference type="GO" id="GO:0004803">
    <property type="term" value="F:transposase activity"/>
    <property type="evidence" value="ECO:0007669"/>
    <property type="project" value="InterPro"/>
</dbReference>
<dbReference type="InterPro" id="IPR047650">
    <property type="entry name" value="Transpos_IS110"/>
</dbReference>
<dbReference type="InterPro" id="IPR003346">
    <property type="entry name" value="Transposase_20"/>
</dbReference>
<feature type="domain" description="Transposase IS116/IS110/IS902 C-terminal" evidence="2">
    <location>
        <begin position="2"/>
        <end position="39"/>
    </location>
</feature>
<feature type="compositionally biased region" description="Polar residues" evidence="1">
    <location>
        <begin position="97"/>
        <end position="110"/>
    </location>
</feature>
<reference evidence="3 4" key="1">
    <citation type="submission" date="2020-02" db="EMBL/GenBank/DDBJ databases">
        <title>Ideonella bacterium strain TBM-1.</title>
        <authorList>
            <person name="Chen W.-M."/>
        </authorList>
    </citation>
    <scope>NUCLEOTIDE SEQUENCE [LARGE SCALE GENOMIC DNA]</scope>
    <source>
        <strain evidence="3 4">TBM-1</strain>
    </source>
</reference>
<dbReference type="AlphaFoldDB" id="A0A7C9PK49"/>